<comment type="pathway">
    <text evidence="1">Cofactor biosynthesis; coenzyme A biosynthesis.</text>
</comment>
<evidence type="ECO:0000259" key="2">
    <source>
        <dbReference type="Pfam" id="PF00288"/>
    </source>
</evidence>
<dbReference type="EMBL" id="DTAK01000049">
    <property type="protein sequence ID" value="HGU59821.1"/>
    <property type="molecule type" value="Genomic_DNA"/>
</dbReference>
<keyword evidence="1" id="KW-0808">Transferase</keyword>
<accession>A0A7C4WF77</accession>
<proteinExistence type="inferred from homology"/>
<dbReference type="InterPro" id="IPR012043">
    <property type="entry name" value="PoK"/>
</dbReference>
<dbReference type="PIRSF" id="PIRSF016896">
    <property type="entry name" value="GHMP_arc_MJ0969"/>
    <property type="match status" value="1"/>
</dbReference>
<keyword evidence="1" id="KW-0547">Nucleotide-binding</keyword>
<dbReference type="EC" id="2.7.1.169" evidence="1"/>
<sequence length="267" mass="29053">MIFVSASVTAIFSAKLSRDPLKSGSYGVGFTINKGVYAELSDSEGVFLNGESISFPTVEFVLRKLNAKGVELRSEVPISCGFGVSGASALATALEIAVRKNIPFFEAADVAHEAEVVNRTGLGDVVTQCFGGVVARLKAGSPSRAVVDRYLFKEKLDFLVMGELPTEDVLKRDMKYINRTGKKYLKEFLRKPSVSNLFDASKKFAIESGLADDDIINVIEAVESHGGKASMIMLGKGVFALNGWEAFKEFKGEKFRADIDFCSYKIL</sequence>
<dbReference type="Gene3D" id="3.30.230.10">
    <property type="match status" value="1"/>
</dbReference>
<reference evidence="4" key="1">
    <citation type="journal article" date="2020" name="mSystems">
        <title>Genome- and Community-Level Interaction Insights into Carbon Utilization and Element Cycling Functions of Hydrothermarchaeota in Hydrothermal Sediment.</title>
        <authorList>
            <person name="Zhou Z."/>
            <person name="Liu Y."/>
            <person name="Xu W."/>
            <person name="Pan J."/>
            <person name="Luo Z.H."/>
            <person name="Li M."/>
        </authorList>
    </citation>
    <scope>NUCLEOTIDE SEQUENCE [LARGE SCALE GENOMIC DNA]</scope>
    <source>
        <strain evidence="4">SpSt-62</strain>
        <strain evidence="3">SpSt-97</strain>
    </source>
</reference>
<comment type="function">
    <text evidence="1">Phosphorylates (R)-pantoate to form (R)-4-phosphopantoate in the CoA biosynthesis pathway.</text>
</comment>
<evidence type="ECO:0000256" key="1">
    <source>
        <dbReference type="HAMAP-Rule" id="MF_02223"/>
    </source>
</evidence>
<comment type="similarity">
    <text evidence="1">Belongs to the GHMP kinase family. PoK subfamily.</text>
</comment>
<name>A0A7C4WF77_9EURY</name>
<dbReference type="PANTHER" id="PTHR42282:SF1">
    <property type="entry name" value="PANTOATE KINASE"/>
    <property type="match status" value="1"/>
</dbReference>
<feature type="domain" description="GHMP kinase N-terminal" evidence="2">
    <location>
        <begin position="58"/>
        <end position="132"/>
    </location>
</feature>
<keyword evidence="1" id="KW-0067">ATP-binding</keyword>
<dbReference type="GO" id="GO:0005524">
    <property type="term" value="F:ATP binding"/>
    <property type="evidence" value="ECO:0007669"/>
    <property type="project" value="UniProtKB-KW"/>
</dbReference>
<dbReference type="InterPro" id="IPR020568">
    <property type="entry name" value="Ribosomal_Su5_D2-typ_SF"/>
</dbReference>
<evidence type="ECO:0000313" key="3">
    <source>
        <dbReference type="EMBL" id="HGE66921.1"/>
    </source>
</evidence>
<dbReference type="AlphaFoldDB" id="A0A7C4WF77"/>
<dbReference type="EMBL" id="DTPI01000033">
    <property type="protein sequence ID" value="HGE66921.1"/>
    <property type="molecule type" value="Genomic_DNA"/>
</dbReference>
<dbReference type="UniPathway" id="UPA00241"/>
<dbReference type="HAMAP" id="MF_02223">
    <property type="entry name" value="Pantoate_kinase"/>
    <property type="match status" value="1"/>
</dbReference>
<dbReference type="InterPro" id="IPR014721">
    <property type="entry name" value="Ribsml_uS5_D2-typ_fold_subgr"/>
</dbReference>
<comment type="caution">
    <text evidence="4">The sequence shown here is derived from an EMBL/GenBank/DDBJ whole genome shotgun (WGS) entry which is preliminary data.</text>
</comment>
<protein>
    <recommendedName>
        <fullName evidence="1">Pantoate kinase</fullName>
        <shortName evidence="1">PoK</shortName>
        <ecNumber evidence="1">2.7.1.169</ecNumber>
    </recommendedName>
</protein>
<dbReference type="PANTHER" id="PTHR42282">
    <property type="entry name" value="PANTOATE KINASE-RELATED"/>
    <property type="match status" value="1"/>
</dbReference>
<dbReference type="SUPFAM" id="SSF54211">
    <property type="entry name" value="Ribosomal protein S5 domain 2-like"/>
    <property type="match status" value="1"/>
</dbReference>
<dbReference type="GO" id="GO:0016301">
    <property type="term" value="F:kinase activity"/>
    <property type="evidence" value="ECO:0007669"/>
    <property type="project" value="UniProtKB-UniRule"/>
</dbReference>
<dbReference type="InterPro" id="IPR006204">
    <property type="entry name" value="GHMP_kinase_N_dom"/>
</dbReference>
<keyword evidence="1 4" id="KW-0418">Kinase</keyword>
<keyword evidence="1" id="KW-0173">Coenzyme A biosynthesis</keyword>
<dbReference type="GO" id="GO:0015937">
    <property type="term" value="P:coenzyme A biosynthetic process"/>
    <property type="evidence" value="ECO:0007669"/>
    <property type="project" value="UniProtKB-UniRule"/>
</dbReference>
<dbReference type="Pfam" id="PF00288">
    <property type="entry name" value="GHMP_kinases_N"/>
    <property type="match status" value="1"/>
</dbReference>
<organism evidence="4">
    <name type="scientific">Geoglobus ahangari</name>
    <dbReference type="NCBI Taxonomy" id="113653"/>
    <lineage>
        <taxon>Archaea</taxon>
        <taxon>Methanobacteriati</taxon>
        <taxon>Methanobacteriota</taxon>
        <taxon>Archaeoglobi</taxon>
        <taxon>Archaeoglobales</taxon>
        <taxon>Archaeoglobaceae</taxon>
        <taxon>Geoglobus</taxon>
    </lineage>
</organism>
<comment type="catalytic activity">
    <reaction evidence="1">
        <text>(R)-pantoate + ATP = (R)-4-phosphopantoate + ADP + H(+)</text>
        <dbReference type="Rhea" id="RHEA:28246"/>
        <dbReference type="ChEBI" id="CHEBI:15378"/>
        <dbReference type="ChEBI" id="CHEBI:15980"/>
        <dbReference type="ChEBI" id="CHEBI:30616"/>
        <dbReference type="ChEBI" id="CHEBI:61294"/>
        <dbReference type="ChEBI" id="CHEBI:456216"/>
        <dbReference type="EC" id="2.7.1.169"/>
    </reaction>
</comment>
<gene>
    <name evidence="4" type="ORF">ENT89_06710</name>
    <name evidence="3" type="ORF">ENX77_07415</name>
</gene>
<evidence type="ECO:0000313" key="4">
    <source>
        <dbReference type="EMBL" id="HGU59821.1"/>
    </source>
</evidence>